<dbReference type="SUPFAM" id="SSF109910">
    <property type="entry name" value="YgfY-like"/>
    <property type="match status" value="1"/>
</dbReference>
<dbReference type="InterPro" id="IPR005631">
    <property type="entry name" value="SDH"/>
</dbReference>
<evidence type="ECO:0000313" key="4">
    <source>
        <dbReference type="Proteomes" id="UP001497512"/>
    </source>
</evidence>
<dbReference type="Proteomes" id="UP001497512">
    <property type="component" value="Chromosome 13"/>
</dbReference>
<gene>
    <name evidence="3" type="ORF">CSSPTR1EN2_LOCUS6590</name>
</gene>
<protein>
    <recommendedName>
        <fullName evidence="5">Succinate dehydrogenase assembly factor 2, mitochondrial</fullName>
    </recommendedName>
</protein>
<proteinExistence type="predicted"/>
<keyword evidence="4" id="KW-1185">Reference proteome</keyword>
<dbReference type="PANTHER" id="PTHR12469">
    <property type="entry name" value="PROTEIN EMI5 HOMOLOG, MITOCHONDRIAL"/>
    <property type="match status" value="1"/>
</dbReference>
<evidence type="ECO:0000256" key="1">
    <source>
        <dbReference type="ARBA" id="ARBA00023186"/>
    </source>
</evidence>
<dbReference type="Pfam" id="PF03937">
    <property type="entry name" value="Sdh5"/>
    <property type="match status" value="1"/>
</dbReference>
<sequence>MSTRSVSRFLFSRVAAASVARYGSSAGSSSSSVHVVQLKDQEWLICCRDQACRVANSLRTASFCNKASGDGVSSSWEEDSSDEESKRRIINRILYRSRQRGYLELDLLLGKWAENNAAHLNEKRLQDLVDLLEQENPDLWQWLTGQAEPPSDLVANTAFLAVKEQISGNLHAFASPETRAQPGQPWVRGWDDNRKIGGPNVGNQ</sequence>
<dbReference type="PANTHER" id="PTHR12469:SF2">
    <property type="entry name" value="SUCCINATE DEHYDROGENASE ASSEMBLY FACTOR 2, MITOCHONDRIAL"/>
    <property type="match status" value="1"/>
</dbReference>
<evidence type="ECO:0000256" key="2">
    <source>
        <dbReference type="SAM" id="MobiDB-lite"/>
    </source>
</evidence>
<evidence type="ECO:0008006" key="5">
    <source>
        <dbReference type="Google" id="ProtNLM"/>
    </source>
</evidence>
<reference evidence="3" key="1">
    <citation type="submission" date="2024-02" db="EMBL/GenBank/DDBJ databases">
        <authorList>
            <consortium name="ELIXIR-Norway"/>
            <consortium name="Elixir Norway"/>
        </authorList>
    </citation>
    <scope>NUCLEOTIDE SEQUENCE</scope>
</reference>
<keyword evidence="1" id="KW-0143">Chaperone</keyword>
<name>A0ABP0TR00_9BRYO</name>
<feature type="region of interest" description="Disordered" evidence="2">
    <location>
        <begin position="176"/>
        <end position="204"/>
    </location>
</feature>
<dbReference type="InterPro" id="IPR036714">
    <property type="entry name" value="SDH_sf"/>
</dbReference>
<dbReference type="Gene3D" id="1.10.150.250">
    <property type="entry name" value="Flavinator of succinate dehydrogenase"/>
    <property type="match status" value="1"/>
</dbReference>
<accession>A0ABP0TR00</accession>
<evidence type="ECO:0000313" key="3">
    <source>
        <dbReference type="EMBL" id="CAK9202804.1"/>
    </source>
</evidence>
<organism evidence="3 4">
    <name type="scientific">Sphagnum troendelagicum</name>
    <dbReference type="NCBI Taxonomy" id="128251"/>
    <lineage>
        <taxon>Eukaryota</taxon>
        <taxon>Viridiplantae</taxon>
        <taxon>Streptophyta</taxon>
        <taxon>Embryophyta</taxon>
        <taxon>Bryophyta</taxon>
        <taxon>Sphagnophytina</taxon>
        <taxon>Sphagnopsida</taxon>
        <taxon>Sphagnales</taxon>
        <taxon>Sphagnaceae</taxon>
        <taxon>Sphagnum</taxon>
    </lineage>
</organism>
<dbReference type="EMBL" id="OZ019905">
    <property type="protein sequence ID" value="CAK9202804.1"/>
    <property type="molecule type" value="Genomic_DNA"/>
</dbReference>